<dbReference type="Pfam" id="PF00722">
    <property type="entry name" value="Glyco_hydro_16"/>
    <property type="match status" value="1"/>
</dbReference>
<sequence length="283" mass="30842">MRAGAQAVPTAPTGKETLVWSDEFNGNVRRGQPDPAKWTYDTGSSGWGNKELETYCAWGSNASPCTAEQPSAYLLGDGYLHIVARKMGDGVYSSARLKTQSLHGFLYGRIEARIRIPVGQGIWPAFWMLGDSIAAVGWPACGELDIMENIGKTPSTVYGSIHAPGGDLTKSLTLPDSQTLGEAFHVYGMIWSPGRVQFYFDNPSNVYARYTPADLPKGAIWPFDTGKFFILLNVAVGGNWPGNPDSSTKFPQEMLVDYVRVYAEGQDSPKAAAEHSSVREILH</sequence>
<dbReference type="PANTHER" id="PTHR10963:SF55">
    <property type="entry name" value="GLYCOSIDE HYDROLASE FAMILY 16 PROTEIN"/>
    <property type="match status" value="1"/>
</dbReference>
<organism evidence="3 4">
    <name type="scientific">Acidisarcina polymorpha</name>
    <dbReference type="NCBI Taxonomy" id="2211140"/>
    <lineage>
        <taxon>Bacteria</taxon>
        <taxon>Pseudomonadati</taxon>
        <taxon>Acidobacteriota</taxon>
        <taxon>Terriglobia</taxon>
        <taxon>Terriglobales</taxon>
        <taxon>Acidobacteriaceae</taxon>
        <taxon>Acidisarcina</taxon>
    </lineage>
</organism>
<comment type="similarity">
    <text evidence="1">Belongs to the glycosyl hydrolase 16 family.</text>
</comment>
<dbReference type="Gene3D" id="2.60.120.200">
    <property type="match status" value="1"/>
</dbReference>
<accession>A0A2Z5FVC2</accession>
<name>A0A2Z5FVC2_9BACT</name>
<dbReference type="KEGG" id="abas:ACPOL_1352"/>
<dbReference type="CDD" id="cd08023">
    <property type="entry name" value="GH16_laminarinase_like"/>
    <property type="match status" value="1"/>
</dbReference>
<dbReference type="SUPFAM" id="SSF49899">
    <property type="entry name" value="Concanavalin A-like lectins/glucanases"/>
    <property type="match status" value="1"/>
</dbReference>
<dbReference type="InterPro" id="IPR000757">
    <property type="entry name" value="Beta-glucanase-like"/>
</dbReference>
<dbReference type="PROSITE" id="PS51762">
    <property type="entry name" value="GH16_2"/>
    <property type="match status" value="1"/>
</dbReference>
<gene>
    <name evidence="3" type="ORF">ACPOL_1352</name>
</gene>
<dbReference type="Proteomes" id="UP000253606">
    <property type="component" value="Chromosome"/>
</dbReference>
<dbReference type="InterPro" id="IPR050546">
    <property type="entry name" value="Glycosyl_Hydrlase_16"/>
</dbReference>
<feature type="domain" description="GH16" evidence="2">
    <location>
        <begin position="1"/>
        <end position="267"/>
    </location>
</feature>
<reference evidence="3 4" key="1">
    <citation type="journal article" date="2018" name="Front. Microbiol.">
        <title>Hydrolytic Capabilities as a Key to Environmental Success: Chitinolytic and Cellulolytic Acidobacteria From Acidic Sub-arctic Soils and Boreal Peatlands.</title>
        <authorList>
            <person name="Belova S.E."/>
            <person name="Ravin N.V."/>
            <person name="Pankratov T.A."/>
            <person name="Rakitin A.L."/>
            <person name="Ivanova A.A."/>
            <person name="Beletsky A.V."/>
            <person name="Mardanov A.V."/>
            <person name="Sinninghe Damste J.S."/>
            <person name="Dedysh S.N."/>
        </authorList>
    </citation>
    <scope>NUCLEOTIDE SEQUENCE [LARGE SCALE GENOMIC DNA]</scope>
    <source>
        <strain evidence="3 4">SBC82</strain>
    </source>
</reference>
<dbReference type="EMBL" id="CP030840">
    <property type="protein sequence ID" value="AXC10700.1"/>
    <property type="molecule type" value="Genomic_DNA"/>
</dbReference>
<dbReference type="InterPro" id="IPR013320">
    <property type="entry name" value="ConA-like_dom_sf"/>
</dbReference>
<protein>
    <submittedName>
        <fullName evidence="3">Secreted hydrolase</fullName>
    </submittedName>
</protein>
<dbReference type="PANTHER" id="PTHR10963">
    <property type="entry name" value="GLYCOSYL HYDROLASE-RELATED"/>
    <property type="match status" value="1"/>
</dbReference>
<dbReference type="GO" id="GO:0004553">
    <property type="term" value="F:hydrolase activity, hydrolyzing O-glycosyl compounds"/>
    <property type="evidence" value="ECO:0007669"/>
    <property type="project" value="InterPro"/>
</dbReference>
<evidence type="ECO:0000259" key="2">
    <source>
        <dbReference type="PROSITE" id="PS51762"/>
    </source>
</evidence>
<evidence type="ECO:0000313" key="3">
    <source>
        <dbReference type="EMBL" id="AXC10700.1"/>
    </source>
</evidence>
<evidence type="ECO:0000313" key="4">
    <source>
        <dbReference type="Proteomes" id="UP000253606"/>
    </source>
</evidence>
<keyword evidence="4" id="KW-1185">Reference proteome</keyword>
<evidence type="ECO:0000256" key="1">
    <source>
        <dbReference type="ARBA" id="ARBA00006865"/>
    </source>
</evidence>
<dbReference type="AlphaFoldDB" id="A0A2Z5FVC2"/>
<proteinExistence type="inferred from homology"/>
<keyword evidence="3" id="KW-0378">Hydrolase</keyword>
<dbReference type="GO" id="GO:0005975">
    <property type="term" value="P:carbohydrate metabolic process"/>
    <property type="evidence" value="ECO:0007669"/>
    <property type="project" value="InterPro"/>
</dbReference>